<dbReference type="PANTHER" id="PTHR13194:SF18">
    <property type="entry name" value="COMPLEX I INTERMEDIATE-ASSOCIATED PROTEIN 30, MITOCHONDRIAL"/>
    <property type="match status" value="1"/>
</dbReference>
<keyword evidence="4" id="KW-0143">Chaperone</keyword>
<name>A0A6H0XX30_9PEZI</name>
<evidence type="ECO:0000313" key="7">
    <source>
        <dbReference type="EMBL" id="QIW99302.1"/>
    </source>
</evidence>
<evidence type="ECO:0000256" key="4">
    <source>
        <dbReference type="ARBA" id="ARBA00023186"/>
    </source>
</evidence>
<evidence type="ECO:0000259" key="6">
    <source>
        <dbReference type="Pfam" id="PF08547"/>
    </source>
</evidence>
<feature type="domain" description="NADH:ubiquinone oxidoreductase intermediate-associated protein 30" evidence="6">
    <location>
        <begin position="45"/>
        <end position="241"/>
    </location>
</feature>
<comment type="similarity">
    <text evidence="2">Belongs to the CIA30 family.</text>
</comment>
<evidence type="ECO:0000256" key="5">
    <source>
        <dbReference type="SAM" id="MobiDB-lite"/>
    </source>
</evidence>
<dbReference type="AlphaFoldDB" id="A0A6H0XX30"/>
<feature type="region of interest" description="Disordered" evidence="5">
    <location>
        <begin position="247"/>
        <end position="292"/>
    </location>
</feature>
<dbReference type="InterPro" id="IPR008979">
    <property type="entry name" value="Galactose-bd-like_sf"/>
</dbReference>
<dbReference type="GO" id="GO:0005739">
    <property type="term" value="C:mitochondrion"/>
    <property type="evidence" value="ECO:0007669"/>
    <property type="project" value="UniProtKB-SubCell"/>
</dbReference>
<evidence type="ECO:0000256" key="3">
    <source>
        <dbReference type="ARBA" id="ARBA00023128"/>
    </source>
</evidence>
<evidence type="ECO:0000256" key="1">
    <source>
        <dbReference type="ARBA" id="ARBA00004173"/>
    </source>
</evidence>
<reference evidence="7 8" key="1">
    <citation type="journal article" date="2016" name="Sci. Rep.">
        <title>Peltaster fructicola genome reveals evolution from an invasive phytopathogen to an ectophytic parasite.</title>
        <authorList>
            <person name="Xu C."/>
            <person name="Chen H."/>
            <person name="Gleason M.L."/>
            <person name="Xu J.R."/>
            <person name="Liu H."/>
            <person name="Zhang R."/>
            <person name="Sun G."/>
        </authorList>
    </citation>
    <scope>NUCLEOTIDE SEQUENCE [LARGE SCALE GENOMIC DNA]</scope>
    <source>
        <strain evidence="7 8">LNHT1506</strain>
    </source>
</reference>
<dbReference type="SUPFAM" id="SSF49785">
    <property type="entry name" value="Galactose-binding domain-like"/>
    <property type="match status" value="1"/>
</dbReference>
<dbReference type="Pfam" id="PF08547">
    <property type="entry name" value="CIA30"/>
    <property type="match status" value="1"/>
</dbReference>
<proteinExistence type="inferred from homology"/>
<dbReference type="PANTHER" id="PTHR13194">
    <property type="entry name" value="COMPLEX I INTERMEDIATE-ASSOCIATED PROTEIN 30"/>
    <property type="match status" value="1"/>
</dbReference>
<comment type="subcellular location">
    <subcellularLocation>
        <location evidence="1">Mitochondrion</location>
    </subcellularLocation>
</comment>
<dbReference type="EMBL" id="CP051141">
    <property type="protein sequence ID" value="QIW99302.1"/>
    <property type="molecule type" value="Genomic_DNA"/>
</dbReference>
<dbReference type="InterPro" id="IPR039131">
    <property type="entry name" value="NDUFAF1"/>
</dbReference>
<dbReference type="InterPro" id="IPR013857">
    <property type="entry name" value="NADH-UbQ_OxRdtase-assoc_prot30"/>
</dbReference>
<dbReference type="GO" id="GO:0010257">
    <property type="term" value="P:NADH dehydrogenase complex assembly"/>
    <property type="evidence" value="ECO:0007669"/>
    <property type="project" value="TreeGrafter"/>
</dbReference>
<sequence length="292" mass="32586">MRATLAMAGMPSFWRRTVDHVKRQTNMAVTLGGLTVPTKPYPLVQFNSPNIIDHCKAMSDRGIGGFSVANLTYQAGNTPALDMSRSAASLILQTADPKPDEEPPHALFSGTVSTELPRNDPSIQRTGFTGWRTRDMGFSAFGKVFWDLGQYTYLVMRVKSDGRKYFVNIQTDTIVPTDIHQHILPTRTPGQWETIAIPFSDFVRTNHGLVVEPQNEMQTMKVRSLGIGLTDRIQGPFELRIAEAYASNSSSKNVSKDSGFDLREQEEEEEPLGLMDTPQPKRKPGEPEQILM</sequence>
<evidence type="ECO:0000313" key="8">
    <source>
        <dbReference type="Proteomes" id="UP000503462"/>
    </source>
</evidence>
<accession>A0A6H0XX30</accession>
<organism evidence="7 8">
    <name type="scientific">Peltaster fructicola</name>
    <dbReference type="NCBI Taxonomy" id="286661"/>
    <lineage>
        <taxon>Eukaryota</taxon>
        <taxon>Fungi</taxon>
        <taxon>Dikarya</taxon>
        <taxon>Ascomycota</taxon>
        <taxon>Pezizomycotina</taxon>
        <taxon>Dothideomycetes</taxon>
        <taxon>Dothideomycetes incertae sedis</taxon>
        <taxon>Peltaster</taxon>
    </lineage>
</organism>
<dbReference type="Proteomes" id="UP000503462">
    <property type="component" value="Chromosome 3"/>
</dbReference>
<feature type="compositionally biased region" description="Basic and acidic residues" evidence="5">
    <location>
        <begin position="254"/>
        <end position="263"/>
    </location>
</feature>
<dbReference type="OrthoDB" id="42561at2759"/>
<dbReference type="GO" id="GO:0051082">
    <property type="term" value="F:unfolded protein binding"/>
    <property type="evidence" value="ECO:0007669"/>
    <property type="project" value="TreeGrafter"/>
</dbReference>
<keyword evidence="3" id="KW-0496">Mitochondrion</keyword>
<dbReference type="GO" id="GO:0006120">
    <property type="term" value="P:mitochondrial electron transport, NADH to ubiquinone"/>
    <property type="evidence" value="ECO:0007669"/>
    <property type="project" value="TreeGrafter"/>
</dbReference>
<gene>
    <name evidence="7" type="ORF">AMS68_004820</name>
</gene>
<keyword evidence="8" id="KW-1185">Reference proteome</keyword>
<evidence type="ECO:0000256" key="2">
    <source>
        <dbReference type="ARBA" id="ARBA00007884"/>
    </source>
</evidence>
<protein>
    <recommendedName>
        <fullName evidence="6">NADH:ubiquinone oxidoreductase intermediate-associated protein 30 domain-containing protein</fullName>
    </recommendedName>
</protein>